<feature type="domain" description="MTTase N-terminal" evidence="17">
    <location>
        <begin position="44"/>
        <end position="154"/>
    </location>
</feature>
<dbReference type="InterPro" id="IPR023404">
    <property type="entry name" value="rSAM_horseshoe"/>
</dbReference>
<comment type="cofactor">
    <cofactor evidence="1">
        <name>[4Fe-4S] cluster</name>
        <dbReference type="ChEBI" id="CHEBI:49883"/>
    </cofactor>
</comment>
<dbReference type="SMART" id="SM00729">
    <property type="entry name" value="Elp3"/>
    <property type="match status" value="1"/>
</dbReference>
<name>A0A250X4Q2_9CHLO</name>
<dbReference type="InterPro" id="IPR038135">
    <property type="entry name" value="Methylthiotransferase_N_sf"/>
</dbReference>
<feature type="compositionally biased region" description="Acidic residues" evidence="15">
    <location>
        <begin position="510"/>
        <end position="526"/>
    </location>
</feature>
<evidence type="ECO:0000256" key="5">
    <source>
        <dbReference type="ARBA" id="ARBA00018810"/>
    </source>
</evidence>
<evidence type="ECO:0000256" key="1">
    <source>
        <dbReference type="ARBA" id="ARBA00001966"/>
    </source>
</evidence>
<comment type="catalytic activity">
    <reaction evidence="14">
        <text>N(6)-L-threonylcarbamoyladenosine(37) in tRNA + (sulfur carrier)-SH + AH2 + 2 S-adenosyl-L-methionine = 2-methylsulfanyl-N(6)-L-threonylcarbamoyladenosine(37) in tRNA + (sulfur carrier)-H + 5'-deoxyadenosine + L-methionine + A + S-adenosyl-L-homocysteine + 2 H(+)</text>
        <dbReference type="Rhea" id="RHEA:37075"/>
        <dbReference type="Rhea" id="RHEA-COMP:10163"/>
        <dbReference type="Rhea" id="RHEA-COMP:11092"/>
        <dbReference type="Rhea" id="RHEA-COMP:14737"/>
        <dbReference type="Rhea" id="RHEA-COMP:14739"/>
        <dbReference type="ChEBI" id="CHEBI:13193"/>
        <dbReference type="ChEBI" id="CHEBI:15378"/>
        <dbReference type="ChEBI" id="CHEBI:17319"/>
        <dbReference type="ChEBI" id="CHEBI:17499"/>
        <dbReference type="ChEBI" id="CHEBI:29917"/>
        <dbReference type="ChEBI" id="CHEBI:57844"/>
        <dbReference type="ChEBI" id="CHEBI:57856"/>
        <dbReference type="ChEBI" id="CHEBI:59789"/>
        <dbReference type="ChEBI" id="CHEBI:64428"/>
        <dbReference type="ChEBI" id="CHEBI:74418"/>
        <dbReference type="ChEBI" id="CHEBI:74420"/>
        <dbReference type="EC" id="2.8.4.5"/>
    </reaction>
</comment>
<evidence type="ECO:0000256" key="6">
    <source>
        <dbReference type="ARBA" id="ARBA00022485"/>
    </source>
</evidence>
<dbReference type="GO" id="GO:0046872">
    <property type="term" value="F:metal ion binding"/>
    <property type="evidence" value="ECO:0007669"/>
    <property type="project" value="UniProtKB-KW"/>
</dbReference>
<dbReference type="GO" id="GO:0051539">
    <property type="term" value="F:4 iron, 4 sulfur cluster binding"/>
    <property type="evidence" value="ECO:0007669"/>
    <property type="project" value="UniProtKB-KW"/>
</dbReference>
<evidence type="ECO:0000256" key="10">
    <source>
        <dbReference type="ARBA" id="ARBA00022723"/>
    </source>
</evidence>
<evidence type="ECO:0000256" key="15">
    <source>
        <dbReference type="SAM" id="MobiDB-lite"/>
    </source>
</evidence>
<evidence type="ECO:0000256" key="12">
    <source>
        <dbReference type="ARBA" id="ARBA00023014"/>
    </source>
</evidence>
<dbReference type="InterPro" id="IPR020612">
    <property type="entry name" value="Methylthiotransferase_CS"/>
</dbReference>
<evidence type="ECO:0000256" key="16">
    <source>
        <dbReference type="SAM" id="Phobius"/>
    </source>
</evidence>
<evidence type="ECO:0000259" key="17">
    <source>
        <dbReference type="PROSITE" id="PS51449"/>
    </source>
</evidence>
<dbReference type="InterPro" id="IPR007197">
    <property type="entry name" value="rSAM"/>
</dbReference>
<evidence type="ECO:0000313" key="19">
    <source>
        <dbReference type="EMBL" id="GAX77899.1"/>
    </source>
</evidence>
<feature type="domain" description="Radical SAM core" evidence="18">
    <location>
        <begin position="175"/>
        <end position="409"/>
    </location>
</feature>
<dbReference type="STRING" id="1157962.A0A250X4Q2"/>
<evidence type="ECO:0000256" key="11">
    <source>
        <dbReference type="ARBA" id="ARBA00023004"/>
    </source>
</evidence>
<evidence type="ECO:0000256" key="7">
    <source>
        <dbReference type="ARBA" id="ARBA00022679"/>
    </source>
</evidence>
<proteinExistence type="inferred from homology"/>
<dbReference type="SFLD" id="SFLDS00029">
    <property type="entry name" value="Radical_SAM"/>
    <property type="match status" value="1"/>
</dbReference>
<evidence type="ECO:0000313" key="20">
    <source>
        <dbReference type="Proteomes" id="UP000232323"/>
    </source>
</evidence>
<keyword evidence="16" id="KW-0472">Membrane</keyword>
<reference evidence="19 20" key="1">
    <citation type="submission" date="2017-08" db="EMBL/GenBank/DDBJ databases">
        <title>Acidophilic green algal genome provides insights into adaptation to an acidic environment.</title>
        <authorList>
            <person name="Hirooka S."/>
            <person name="Hirose Y."/>
            <person name="Kanesaki Y."/>
            <person name="Higuchi S."/>
            <person name="Fujiwara T."/>
            <person name="Onuma R."/>
            <person name="Era A."/>
            <person name="Ohbayashi R."/>
            <person name="Uzuka A."/>
            <person name="Nozaki H."/>
            <person name="Yoshikawa H."/>
            <person name="Miyagishima S.Y."/>
        </authorList>
    </citation>
    <scope>NUCLEOTIDE SEQUENCE [LARGE SCALE GENOMIC DNA]</scope>
    <source>
        <strain evidence="19 20">NIES-2499</strain>
    </source>
</reference>
<dbReference type="GO" id="GO:0005783">
    <property type="term" value="C:endoplasmic reticulum"/>
    <property type="evidence" value="ECO:0007669"/>
    <property type="project" value="TreeGrafter"/>
</dbReference>
<comment type="caution">
    <text evidence="19">The sequence shown here is derived from an EMBL/GenBank/DDBJ whole genome shotgun (WGS) entry which is preliminary data.</text>
</comment>
<dbReference type="NCBIfam" id="TIGR00089">
    <property type="entry name" value="MiaB/RimO family radical SAM methylthiotransferase"/>
    <property type="match status" value="1"/>
</dbReference>
<dbReference type="Pfam" id="PF04055">
    <property type="entry name" value="Radical_SAM"/>
    <property type="match status" value="1"/>
</dbReference>
<keyword evidence="20" id="KW-1185">Reference proteome</keyword>
<dbReference type="Gene3D" id="3.80.30.20">
    <property type="entry name" value="tm_1862 like domain"/>
    <property type="match status" value="1"/>
</dbReference>
<dbReference type="InterPro" id="IPR013848">
    <property type="entry name" value="Methylthiotransferase_N"/>
</dbReference>
<keyword evidence="16" id="KW-0812">Transmembrane</keyword>
<dbReference type="FunFam" id="3.80.30.20:FF:000002">
    <property type="entry name" value="threonylcarbamoyladenosine tRNA methylthiotransferase isoform X2"/>
    <property type="match status" value="1"/>
</dbReference>
<keyword evidence="7" id="KW-0808">Transferase</keyword>
<evidence type="ECO:0000256" key="4">
    <source>
        <dbReference type="ARBA" id="ARBA00013273"/>
    </source>
</evidence>
<feature type="compositionally biased region" description="Acidic residues" evidence="15">
    <location>
        <begin position="533"/>
        <end position="543"/>
    </location>
</feature>
<dbReference type="FunFam" id="3.40.50.12160:FF:000009">
    <property type="entry name" value="threonylcarbamoyladenosine tRNA methylthiotransferase"/>
    <property type="match status" value="1"/>
</dbReference>
<evidence type="ECO:0000256" key="2">
    <source>
        <dbReference type="ARBA" id="ARBA00002399"/>
    </source>
</evidence>
<dbReference type="NCBIfam" id="TIGR01578">
    <property type="entry name" value="MiaB-like-B"/>
    <property type="match status" value="1"/>
</dbReference>
<keyword evidence="9" id="KW-0819">tRNA processing</keyword>
<evidence type="ECO:0000256" key="14">
    <source>
        <dbReference type="ARBA" id="ARBA00051661"/>
    </source>
</evidence>
<dbReference type="CDD" id="cd01335">
    <property type="entry name" value="Radical_SAM"/>
    <property type="match status" value="1"/>
</dbReference>
<keyword evidence="8" id="KW-0949">S-adenosyl-L-methionine</keyword>
<evidence type="ECO:0000259" key="18">
    <source>
        <dbReference type="PROSITE" id="PS51918"/>
    </source>
</evidence>
<dbReference type="Pfam" id="PF00919">
    <property type="entry name" value="UPF0004"/>
    <property type="match status" value="1"/>
</dbReference>
<evidence type="ECO:0000256" key="8">
    <source>
        <dbReference type="ARBA" id="ARBA00022691"/>
    </source>
</evidence>
<gene>
    <name evidence="19" type="ORF">CEUSTIGMA_g5341.t1</name>
</gene>
<dbReference type="EMBL" id="BEGY01000028">
    <property type="protein sequence ID" value="GAX77899.1"/>
    <property type="molecule type" value="Genomic_DNA"/>
</dbReference>
<dbReference type="AlphaFoldDB" id="A0A250X4Q2"/>
<dbReference type="OrthoDB" id="1730074at2759"/>
<dbReference type="SUPFAM" id="SSF102114">
    <property type="entry name" value="Radical SAM enzymes"/>
    <property type="match status" value="1"/>
</dbReference>
<keyword evidence="6" id="KW-0004">4Fe-4S</keyword>
<evidence type="ECO:0000256" key="13">
    <source>
        <dbReference type="ARBA" id="ARBA00031213"/>
    </source>
</evidence>
<organism evidence="19 20">
    <name type="scientific">Chlamydomonas eustigma</name>
    <dbReference type="NCBI Taxonomy" id="1157962"/>
    <lineage>
        <taxon>Eukaryota</taxon>
        <taxon>Viridiplantae</taxon>
        <taxon>Chlorophyta</taxon>
        <taxon>core chlorophytes</taxon>
        <taxon>Chlorophyceae</taxon>
        <taxon>CS clade</taxon>
        <taxon>Chlamydomonadales</taxon>
        <taxon>Chlamydomonadaceae</taxon>
        <taxon>Chlamydomonas</taxon>
    </lineage>
</organism>
<dbReference type="InterPro" id="IPR006638">
    <property type="entry name" value="Elp3/MiaA/NifB-like_rSAM"/>
</dbReference>
<feature type="region of interest" description="Disordered" evidence="15">
    <location>
        <begin position="632"/>
        <end position="679"/>
    </location>
</feature>
<dbReference type="InterPro" id="IPR006466">
    <property type="entry name" value="MiaB-like_arc_euk"/>
</dbReference>
<dbReference type="Proteomes" id="UP000232323">
    <property type="component" value="Unassembled WGS sequence"/>
</dbReference>
<dbReference type="GO" id="GO:0035598">
    <property type="term" value="F:tRNA (N(6)-L-threonylcarbamoyladenosine(37)-C(2))-methylthiotransferase activity"/>
    <property type="evidence" value="ECO:0007669"/>
    <property type="project" value="UniProtKB-EC"/>
</dbReference>
<feature type="region of interest" description="Disordered" evidence="15">
    <location>
        <begin position="488"/>
        <end position="569"/>
    </location>
</feature>
<comment type="function">
    <text evidence="2">Catalyzes the methylthiolation of N6-threonylcarbamoyladenosine (t(6)A), leading to the formation of 2-methylthio-N6-threonylcarbamoyladenosine (ms(2)t(6)A) at position 37 in tRNAs that read codons beginning with adenine.</text>
</comment>
<dbReference type="PROSITE" id="PS51449">
    <property type="entry name" value="MTTASE_N"/>
    <property type="match status" value="1"/>
</dbReference>
<dbReference type="PROSITE" id="PS51918">
    <property type="entry name" value="RADICAL_SAM"/>
    <property type="match status" value="1"/>
</dbReference>
<feature type="transmembrane region" description="Helical" evidence="16">
    <location>
        <begin position="698"/>
        <end position="723"/>
    </location>
</feature>
<dbReference type="InterPro" id="IPR058240">
    <property type="entry name" value="rSAM_sf"/>
</dbReference>
<evidence type="ECO:0000256" key="3">
    <source>
        <dbReference type="ARBA" id="ARBA00008616"/>
    </source>
</evidence>
<keyword evidence="16" id="KW-1133">Transmembrane helix</keyword>
<dbReference type="PANTHER" id="PTHR11918:SF45">
    <property type="entry name" value="THREONYLCARBAMOYLADENOSINE TRNA METHYLTHIOTRANSFERASE"/>
    <property type="match status" value="1"/>
</dbReference>
<dbReference type="SFLD" id="SFLDG01082">
    <property type="entry name" value="B12-binding_domain_containing"/>
    <property type="match status" value="1"/>
</dbReference>
<dbReference type="InterPro" id="IPR005839">
    <property type="entry name" value="Methylthiotransferase"/>
</dbReference>
<comment type="similarity">
    <text evidence="3">Belongs to the methylthiotransferase family. CDKAL1 subfamily.</text>
</comment>
<keyword evidence="10" id="KW-0479">Metal-binding</keyword>
<dbReference type="EC" id="2.8.4.5" evidence="4"/>
<dbReference type="Gene3D" id="3.40.50.12160">
    <property type="entry name" value="Methylthiotransferase, N-terminal domain"/>
    <property type="match status" value="1"/>
</dbReference>
<dbReference type="PANTHER" id="PTHR11918">
    <property type="entry name" value="RADICAL SAM PROTEINS"/>
    <property type="match status" value="1"/>
</dbReference>
<keyword evidence="12" id="KW-0411">Iron-sulfur</keyword>
<keyword evidence="11" id="KW-0408">Iron</keyword>
<accession>A0A250X4Q2</accession>
<dbReference type="PROSITE" id="PS01278">
    <property type="entry name" value="MTTASE_RADICAL"/>
    <property type="match status" value="1"/>
</dbReference>
<sequence length="732" mass="79169">MELDDLEDLPLSLSVGGSEPSSRGIVSINKCKVESPSSVNPYCASVWVKTFGCSHNVSDGEYMAGQLASYGYRIMEDNKRDMAECWVINTCTVKSPSQSAMSNLIASGKQAGKKLVIAGCVPQGDKKLKELEGLSLIGVTQIDRVVEVVEETLKGNSMTLLTKKELPRLDLPKVRKNRHIEIVPLSTGCLGACTYCKTKHARGHLGSYEMEAIVLRVKKAAADPEVREIWLSSEDTGAYGRDLGTSIDELLCRLVAVLPSDGRTMLRLGMTNPPYMLEHLEAVSQVMRHPCVFKYLHVPVQSGSDRVLTAMNREYTVAEFERVCDVLGSSVPGLQLATDIICGFPGEDEEDHQGTLKLLSKYRFPHTHISQFYPRPGTPAARMERVPTTIVKERSRQVSALVEEWQSCYSDLVGTAVKVCVVDVAADGIHLVGHTPSYVQVLLDPTEGLMGSVIIAEITSASRWSVNGTVVAWLYRIEPVAEGKPERAVGSKKRVHFGESAPAEQVEASGGDDVDASDVGDDEDEGACYTVKEEEDQEGEEVASADKGGGDQSQDSEKSSPSSSPVLCPKRIIGVDKAMQLSLLRAMIERKKAKGLRRETSEIVRSPSKRDSFRLHWASGTGALVSNVKGLDAPHRSHSLPSDSPTWREDAPTKLWKGKQASQGGSVGTETKETGSVGEGSACSFVESKEDLELFGSIPLITLIQSTAMVGVAILLAAFAYMVSSGSAIMSS</sequence>
<protein>
    <recommendedName>
        <fullName evidence="5">Threonylcarbamoyladenosine tRNA methylthiotransferase</fullName>
        <ecNumber evidence="4">2.8.4.5</ecNumber>
    </recommendedName>
    <alternativeName>
        <fullName evidence="13">tRNA-t(6)A37 methylthiotransferase</fullName>
    </alternativeName>
</protein>
<evidence type="ECO:0000256" key="9">
    <source>
        <dbReference type="ARBA" id="ARBA00022694"/>
    </source>
</evidence>